<evidence type="ECO:0000256" key="1">
    <source>
        <dbReference type="ARBA" id="ARBA00008791"/>
    </source>
</evidence>
<comment type="caution">
    <text evidence="3">The sequence shown here is derived from an EMBL/GenBank/DDBJ whole genome shotgun (WGS) entry which is preliminary data.</text>
</comment>
<proteinExistence type="inferred from homology"/>
<feature type="domain" description="UspA" evidence="2">
    <location>
        <begin position="1"/>
        <end position="164"/>
    </location>
</feature>
<dbReference type="InterPro" id="IPR006015">
    <property type="entry name" value="Universal_stress_UspA"/>
</dbReference>
<dbReference type="InterPro" id="IPR006016">
    <property type="entry name" value="UspA"/>
</dbReference>
<dbReference type="PANTHER" id="PTHR46268">
    <property type="entry name" value="STRESS RESPONSE PROTEIN NHAX"/>
    <property type="match status" value="1"/>
</dbReference>
<dbReference type="PANTHER" id="PTHR46268:SF8">
    <property type="entry name" value="UNIVERSAL STRESS PROTEIN SLL1388"/>
    <property type="match status" value="1"/>
</dbReference>
<dbReference type="AlphaFoldDB" id="A0A2W1JL64"/>
<evidence type="ECO:0000313" key="3">
    <source>
        <dbReference type="EMBL" id="PZD70934.1"/>
    </source>
</evidence>
<dbReference type="SUPFAM" id="SSF52402">
    <property type="entry name" value="Adenine nucleotide alpha hydrolases-like"/>
    <property type="match status" value="1"/>
</dbReference>
<evidence type="ECO:0000259" key="2">
    <source>
        <dbReference type="Pfam" id="PF00582"/>
    </source>
</evidence>
<dbReference type="PRINTS" id="PR01438">
    <property type="entry name" value="UNVRSLSTRESS"/>
</dbReference>
<evidence type="ECO:0000313" key="4">
    <source>
        <dbReference type="Proteomes" id="UP000248857"/>
    </source>
</evidence>
<dbReference type="InterPro" id="IPR014729">
    <property type="entry name" value="Rossmann-like_a/b/a_fold"/>
</dbReference>
<gene>
    <name evidence="3" type="ORF">C1752_08709</name>
</gene>
<accession>A0A2W1JL64</accession>
<dbReference type="Proteomes" id="UP000248857">
    <property type="component" value="Unassembled WGS sequence"/>
</dbReference>
<dbReference type="RefSeq" id="WP_233501857.1">
    <property type="nucleotide sequence ID" value="NZ_CAWNWM010000025.1"/>
</dbReference>
<dbReference type="Pfam" id="PF00582">
    <property type="entry name" value="Usp"/>
    <property type="match status" value="1"/>
</dbReference>
<dbReference type="Gene3D" id="3.40.50.620">
    <property type="entry name" value="HUPs"/>
    <property type="match status" value="1"/>
</dbReference>
<dbReference type="EMBL" id="PQWO01000025">
    <property type="protein sequence ID" value="PZD70934.1"/>
    <property type="molecule type" value="Genomic_DNA"/>
</dbReference>
<name>A0A2W1JL64_9CYAN</name>
<keyword evidence="4" id="KW-1185">Reference proteome</keyword>
<sequence length="175" mass="19068">MYHKILVAIDEATINQNIFNAALALAKTIPDVKLVLLHVLSPDLVKVPAHVSVPGPFQQPNLDPYPSLREDLLFSHQRQWNAYDSDCLSQLRSYTAEAIKAGVTTEFMQQPGVPGPVICDLAKALPADLILIGNRGRSGLKEVLLGSVSRYVSDHAPCSVMVIRAQPKPHVADEA</sequence>
<organism evidence="3 4">
    <name type="scientific">Acaryochloris thomasi RCC1774</name>
    <dbReference type="NCBI Taxonomy" id="1764569"/>
    <lineage>
        <taxon>Bacteria</taxon>
        <taxon>Bacillati</taxon>
        <taxon>Cyanobacteriota</taxon>
        <taxon>Cyanophyceae</taxon>
        <taxon>Acaryochloridales</taxon>
        <taxon>Acaryochloridaceae</taxon>
        <taxon>Acaryochloris</taxon>
        <taxon>Acaryochloris thomasi</taxon>
    </lineage>
</organism>
<protein>
    <submittedName>
        <fullName evidence="3">Universal stress protein</fullName>
    </submittedName>
</protein>
<reference evidence="3 4" key="1">
    <citation type="journal article" date="2018" name="Sci. Rep.">
        <title>A novel species of the marine cyanobacterium Acaryochloris with a unique pigment content and lifestyle.</title>
        <authorList>
            <person name="Partensky F."/>
            <person name="Six C."/>
            <person name="Ratin M."/>
            <person name="Garczarek L."/>
            <person name="Vaulot D."/>
            <person name="Probert I."/>
            <person name="Calteau A."/>
            <person name="Gourvil P."/>
            <person name="Marie D."/>
            <person name="Grebert T."/>
            <person name="Bouchier C."/>
            <person name="Le Panse S."/>
            <person name="Gachenot M."/>
            <person name="Rodriguez F."/>
            <person name="Garrido J.L."/>
        </authorList>
    </citation>
    <scope>NUCLEOTIDE SEQUENCE [LARGE SCALE GENOMIC DNA]</scope>
    <source>
        <strain evidence="3 4">RCC1774</strain>
    </source>
</reference>
<comment type="similarity">
    <text evidence="1">Belongs to the universal stress protein A family.</text>
</comment>
<dbReference type="CDD" id="cd00293">
    <property type="entry name" value="USP-like"/>
    <property type="match status" value="1"/>
</dbReference>